<keyword evidence="2" id="KW-1185">Reference proteome</keyword>
<dbReference type="EMBL" id="CAEY01000075">
    <property type="status" value="NOT_ANNOTATED_CDS"/>
    <property type="molecule type" value="Genomic_DNA"/>
</dbReference>
<protein>
    <submittedName>
        <fullName evidence="1">Uncharacterized protein</fullName>
    </submittedName>
</protein>
<evidence type="ECO:0000313" key="1">
    <source>
        <dbReference type="EnsemblMetazoa" id="tetur11g04080.1"/>
    </source>
</evidence>
<sequence>MLTRYCKNMEFLNVKKSVSYLSLIKKTNIMPIKKSDARRTKIKQIKNRDTHKTIVETCNENQTM</sequence>
<dbReference type="Proteomes" id="UP000015104">
    <property type="component" value="Unassembled WGS sequence"/>
</dbReference>
<proteinExistence type="predicted"/>
<reference evidence="2" key="1">
    <citation type="submission" date="2011-08" db="EMBL/GenBank/DDBJ databases">
        <authorList>
            <person name="Rombauts S."/>
        </authorList>
    </citation>
    <scope>NUCLEOTIDE SEQUENCE</scope>
    <source>
        <strain evidence="2">London</strain>
    </source>
</reference>
<evidence type="ECO:0000313" key="2">
    <source>
        <dbReference type="Proteomes" id="UP000015104"/>
    </source>
</evidence>
<name>T1KHE3_TETUR</name>
<organism evidence="1 2">
    <name type="scientific">Tetranychus urticae</name>
    <name type="common">Two-spotted spider mite</name>
    <dbReference type="NCBI Taxonomy" id="32264"/>
    <lineage>
        <taxon>Eukaryota</taxon>
        <taxon>Metazoa</taxon>
        <taxon>Ecdysozoa</taxon>
        <taxon>Arthropoda</taxon>
        <taxon>Chelicerata</taxon>
        <taxon>Arachnida</taxon>
        <taxon>Acari</taxon>
        <taxon>Acariformes</taxon>
        <taxon>Trombidiformes</taxon>
        <taxon>Prostigmata</taxon>
        <taxon>Eleutherengona</taxon>
        <taxon>Raphignathae</taxon>
        <taxon>Tetranychoidea</taxon>
        <taxon>Tetranychidae</taxon>
        <taxon>Tetranychus</taxon>
    </lineage>
</organism>
<accession>T1KHE3</accession>
<dbReference type="EnsemblMetazoa" id="tetur11g04080.1">
    <property type="protein sequence ID" value="tetur11g04080.1"/>
    <property type="gene ID" value="tetur11g04080"/>
</dbReference>
<dbReference type="AlphaFoldDB" id="T1KHE3"/>
<dbReference type="HOGENOM" id="CLU_2870457_0_0_1"/>
<reference evidence="1" key="2">
    <citation type="submission" date="2015-06" db="UniProtKB">
        <authorList>
            <consortium name="EnsemblMetazoa"/>
        </authorList>
    </citation>
    <scope>IDENTIFICATION</scope>
</reference>